<evidence type="ECO:0000256" key="1">
    <source>
        <dbReference type="SAM" id="MobiDB-lite"/>
    </source>
</evidence>
<dbReference type="AlphaFoldDB" id="A0AAQ4ENK4"/>
<protein>
    <submittedName>
        <fullName evidence="2">Uncharacterized protein</fullName>
    </submittedName>
</protein>
<keyword evidence="3" id="KW-1185">Reference proteome</keyword>
<name>A0AAQ4ENK4_AMBAM</name>
<gene>
    <name evidence="2" type="ORF">V5799_030323</name>
</gene>
<comment type="caution">
    <text evidence="2">The sequence shown here is derived from an EMBL/GenBank/DDBJ whole genome shotgun (WGS) entry which is preliminary data.</text>
</comment>
<dbReference type="EMBL" id="JARKHS020013078">
    <property type="protein sequence ID" value="KAK8776336.1"/>
    <property type="molecule type" value="Genomic_DNA"/>
</dbReference>
<dbReference type="Proteomes" id="UP001321473">
    <property type="component" value="Unassembled WGS sequence"/>
</dbReference>
<feature type="region of interest" description="Disordered" evidence="1">
    <location>
        <begin position="20"/>
        <end position="91"/>
    </location>
</feature>
<accession>A0AAQ4ENK4</accession>
<reference evidence="2 3" key="1">
    <citation type="journal article" date="2023" name="Arcadia Sci">
        <title>De novo assembly of a long-read Amblyomma americanum tick genome.</title>
        <authorList>
            <person name="Chou S."/>
            <person name="Poskanzer K.E."/>
            <person name="Rollins M."/>
            <person name="Thuy-Boun P.S."/>
        </authorList>
    </citation>
    <scope>NUCLEOTIDE SEQUENCE [LARGE SCALE GENOMIC DNA]</scope>
    <source>
        <strain evidence="2">F_SG_1</strain>
        <tissue evidence="2">Salivary glands</tissue>
    </source>
</reference>
<evidence type="ECO:0000313" key="2">
    <source>
        <dbReference type="EMBL" id="KAK8776336.1"/>
    </source>
</evidence>
<feature type="compositionally biased region" description="Gly residues" evidence="1">
    <location>
        <begin position="20"/>
        <end position="30"/>
    </location>
</feature>
<proteinExistence type="predicted"/>
<sequence>MGCLLGWLLNFRSNPLVQGIGRGLVPGGSAEGPQIPRQPRTDSPGSRATASLPRDLFPPQLPSPPHRSWLGQTLCEPNHLESFPPCRKLSS</sequence>
<organism evidence="2 3">
    <name type="scientific">Amblyomma americanum</name>
    <name type="common">Lone star tick</name>
    <dbReference type="NCBI Taxonomy" id="6943"/>
    <lineage>
        <taxon>Eukaryota</taxon>
        <taxon>Metazoa</taxon>
        <taxon>Ecdysozoa</taxon>
        <taxon>Arthropoda</taxon>
        <taxon>Chelicerata</taxon>
        <taxon>Arachnida</taxon>
        <taxon>Acari</taxon>
        <taxon>Parasitiformes</taxon>
        <taxon>Ixodida</taxon>
        <taxon>Ixodoidea</taxon>
        <taxon>Ixodidae</taxon>
        <taxon>Amblyomminae</taxon>
        <taxon>Amblyomma</taxon>
    </lineage>
</organism>
<evidence type="ECO:0000313" key="3">
    <source>
        <dbReference type="Proteomes" id="UP001321473"/>
    </source>
</evidence>